<organism evidence="1 2">
    <name type="scientific">Rhododendron molle</name>
    <name type="common">Chinese azalea</name>
    <name type="synonym">Azalea mollis</name>
    <dbReference type="NCBI Taxonomy" id="49168"/>
    <lineage>
        <taxon>Eukaryota</taxon>
        <taxon>Viridiplantae</taxon>
        <taxon>Streptophyta</taxon>
        <taxon>Embryophyta</taxon>
        <taxon>Tracheophyta</taxon>
        <taxon>Spermatophyta</taxon>
        <taxon>Magnoliopsida</taxon>
        <taxon>eudicotyledons</taxon>
        <taxon>Gunneridae</taxon>
        <taxon>Pentapetalae</taxon>
        <taxon>asterids</taxon>
        <taxon>Ericales</taxon>
        <taxon>Ericaceae</taxon>
        <taxon>Ericoideae</taxon>
        <taxon>Rhodoreae</taxon>
        <taxon>Rhododendron</taxon>
    </lineage>
</organism>
<gene>
    <name evidence="1" type="ORF">RHMOL_Rhmol11G0107300</name>
</gene>
<reference evidence="1" key="1">
    <citation type="submission" date="2022-02" db="EMBL/GenBank/DDBJ databases">
        <title>Plant Genome Project.</title>
        <authorList>
            <person name="Zhang R.-G."/>
        </authorList>
    </citation>
    <scope>NUCLEOTIDE SEQUENCE</scope>
    <source>
        <strain evidence="1">AT1</strain>
    </source>
</reference>
<sequence length="205" mass="23921">MSDFIPEEVVVDILSRLPTKTLIRFRPVSKLWNSLITSLNFITSHLNQSLSNPRNSYNNLPLTIAKQCIASSPPDEIRLEHYILFIDTGEEDNTFDEYLEIPFPLKSRRLHYHRLMGYVRVLFCLWEQDNYSLWNPSIRKSITLPKSDITKKMHGSFLDHLGFGYDSRSNDYKVVRVVILYGSDRPERVPLVQVYSLALMRARGK</sequence>
<evidence type="ECO:0000313" key="1">
    <source>
        <dbReference type="EMBL" id="KAI8531044.1"/>
    </source>
</evidence>
<keyword evidence="2" id="KW-1185">Reference proteome</keyword>
<comment type="caution">
    <text evidence="1">The sequence shown here is derived from an EMBL/GenBank/DDBJ whole genome shotgun (WGS) entry which is preliminary data.</text>
</comment>
<protein>
    <submittedName>
        <fullName evidence="1">Uncharacterized protein</fullName>
    </submittedName>
</protein>
<accession>A0ACC0LQY8</accession>
<proteinExistence type="predicted"/>
<dbReference type="Proteomes" id="UP001062846">
    <property type="component" value="Chromosome 11"/>
</dbReference>
<dbReference type="EMBL" id="CM046398">
    <property type="protein sequence ID" value="KAI8531044.1"/>
    <property type="molecule type" value="Genomic_DNA"/>
</dbReference>
<evidence type="ECO:0000313" key="2">
    <source>
        <dbReference type="Proteomes" id="UP001062846"/>
    </source>
</evidence>
<name>A0ACC0LQY8_RHOML</name>